<feature type="domain" description="RING-type" evidence="6">
    <location>
        <begin position="506"/>
        <end position="556"/>
    </location>
</feature>
<feature type="compositionally biased region" description="Polar residues" evidence="5">
    <location>
        <begin position="118"/>
        <end position="160"/>
    </location>
</feature>
<feature type="domain" description="RING-type" evidence="6">
    <location>
        <begin position="388"/>
        <end position="435"/>
    </location>
</feature>
<dbReference type="PANTHER" id="PTHR14155:SF627">
    <property type="entry name" value="OS06G0192800 PROTEIN"/>
    <property type="match status" value="1"/>
</dbReference>
<keyword evidence="8" id="KW-1185">Reference proteome</keyword>
<dbReference type="PROSITE" id="PS50089">
    <property type="entry name" value="ZF_RING_2"/>
    <property type="match status" value="3"/>
</dbReference>
<evidence type="ECO:0000256" key="1">
    <source>
        <dbReference type="ARBA" id="ARBA00022723"/>
    </source>
</evidence>
<evidence type="ECO:0000256" key="2">
    <source>
        <dbReference type="ARBA" id="ARBA00022771"/>
    </source>
</evidence>
<dbReference type="InterPro" id="IPR053238">
    <property type="entry name" value="RING-H2_zinc_finger"/>
</dbReference>
<evidence type="ECO:0000256" key="4">
    <source>
        <dbReference type="PROSITE-ProRule" id="PRU00175"/>
    </source>
</evidence>
<dbReference type="SMART" id="SM00184">
    <property type="entry name" value="RING"/>
    <property type="match status" value="3"/>
</dbReference>
<feature type="compositionally biased region" description="Basic and acidic residues" evidence="5">
    <location>
        <begin position="50"/>
        <end position="68"/>
    </location>
</feature>
<dbReference type="SUPFAM" id="SSF57850">
    <property type="entry name" value="RING/U-box"/>
    <property type="match status" value="2"/>
</dbReference>
<dbReference type="Gene3D" id="3.30.40.10">
    <property type="entry name" value="Zinc/RING finger domain, C3HC4 (zinc finger)"/>
    <property type="match status" value="2"/>
</dbReference>
<protein>
    <recommendedName>
        <fullName evidence="6">RING-type domain-containing protein</fullName>
    </recommendedName>
</protein>
<dbReference type="PANTHER" id="PTHR14155">
    <property type="entry name" value="RING FINGER DOMAIN-CONTAINING"/>
    <property type="match status" value="1"/>
</dbReference>
<evidence type="ECO:0000259" key="6">
    <source>
        <dbReference type="PROSITE" id="PS50089"/>
    </source>
</evidence>
<feature type="domain" description="RING-type" evidence="6">
    <location>
        <begin position="444"/>
        <end position="492"/>
    </location>
</feature>
<name>A0A2V5JCS9_9EURO</name>
<keyword evidence="2 4" id="KW-0863">Zinc-finger</keyword>
<organism evidence="7 8">
    <name type="scientific">Aspergillus indologenus CBS 114.80</name>
    <dbReference type="NCBI Taxonomy" id="1450541"/>
    <lineage>
        <taxon>Eukaryota</taxon>
        <taxon>Fungi</taxon>
        <taxon>Dikarya</taxon>
        <taxon>Ascomycota</taxon>
        <taxon>Pezizomycotina</taxon>
        <taxon>Eurotiomycetes</taxon>
        <taxon>Eurotiomycetidae</taxon>
        <taxon>Eurotiales</taxon>
        <taxon>Aspergillaceae</taxon>
        <taxon>Aspergillus</taxon>
        <taxon>Aspergillus subgen. Circumdati</taxon>
    </lineage>
</organism>
<gene>
    <name evidence="7" type="ORF">BP00DRAFT_424142</name>
</gene>
<reference evidence="7 8" key="1">
    <citation type="submission" date="2018-02" db="EMBL/GenBank/DDBJ databases">
        <title>The genomes of Aspergillus section Nigri reveals drivers in fungal speciation.</title>
        <authorList>
            <consortium name="DOE Joint Genome Institute"/>
            <person name="Vesth T.C."/>
            <person name="Nybo J."/>
            <person name="Theobald S."/>
            <person name="Brandl J."/>
            <person name="Frisvad J.C."/>
            <person name="Nielsen K.F."/>
            <person name="Lyhne E.K."/>
            <person name="Kogle M.E."/>
            <person name="Kuo A."/>
            <person name="Riley R."/>
            <person name="Clum A."/>
            <person name="Nolan M."/>
            <person name="Lipzen A."/>
            <person name="Salamov A."/>
            <person name="Henrissat B."/>
            <person name="Wiebenga A."/>
            <person name="De vries R.P."/>
            <person name="Grigoriev I.V."/>
            <person name="Mortensen U.H."/>
            <person name="Andersen M.R."/>
            <person name="Baker S.E."/>
        </authorList>
    </citation>
    <scope>NUCLEOTIDE SEQUENCE [LARGE SCALE GENOMIC DNA]</scope>
    <source>
        <strain evidence="7 8">CBS 114.80</strain>
    </source>
</reference>
<keyword evidence="1" id="KW-0479">Metal-binding</keyword>
<dbReference type="GO" id="GO:0008270">
    <property type="term" value="F:zinc ion binding"/>
    <property type="evidence" value="ECO:0007669"/>
    <property type="project" value="UniProtKB-KW"/>
</dbReference>
<dbReference type="InterPro" id="IPR013083">
    <property type="entry name" value="Znf_RING/FYVE/PHD"/>
</dbReference>
<dbReference type="Pfam" id="PF13639">
    <property type="entry name" value="zf-RING_2"/>
    <property type="match status" value="1"/>
</dbReference>
<keyword evidence="3" id="KW-0862">Zinc</keyword>
<proteinExistence type="predicted"/>
<dbReference type="AlphaFoldDB" id="A0A2V5JCS9"/>
<evidence type="ECO:0000256" key="5">
    <source>
        <dbReference type="SAM" id="MobiDB-lite"/>
    </source>
</evidence>
<evidence type="ECO:0000256" key="3">
    <source>
        <dbReference type="ARBA" id="ARBA00022833"/>
    </source>
</evidence>
<accession>A0A2V5JCS9</accession>
<feature type="region of interest" description="Disordered" evidence="5">
    <location>
        <begin position="14"/>
        <end position="201"/>
    </location>
</feature>
<dbReference type="Proteomes" id="UP000248817">
    <property type="component" value="Unassembled WGS sequence"/>
</dbReference>
<evidence type="ECO:0000313" key="8">
    <source>
        <dbReference type="Proteomes" id="UP000248817"/>
    </source>
</evidence>
<dbReference type="InterPro" id="IPR001841">
    <property type="entry name" value="Znf_RING"/>
</dbReference>
<sequence>MDSSIAHFRHLITIIMPEKQKNSSSKHKSTDRPRASAPVGGLLGWLAGERGPEHRKSTVSSRAKDNSNRRHAPSSASKGKQPVRSAKGYQAENPEREGQGGHRVYAHTPANPPRPVHSGSQVQVQNAPTSSAVRRTQAGHSNVHAQKVLTSAPSNRQATRSGARARPPEPLMSGAHQAQHQPSSLDSDGSEGDGFSATSSTVGVWGSTLEARARTASVINDNSEESGFSANSSIAGVWGSKVADRDELRSDEASEEPKEVVLYYEGPEGPKEVVLYSEDPEGPEEVFLNYAEDPERPEEVFLYYEDPEGSEEVFLYYEDPEGPEEVFLYYEAADQDPDIEDSDPDSVFSSEVPADVQEGASITNADQPQQYHNINAALNDLEIKDNCCLICRKRLRKDGFSCPGGCGTQYHNDCVSDWRIRRSEETQEPCPCPVCGQDIFQENCVVCGQPIEDYEFCCPQQCGAWLHEACVERWIDLCRESHANQNMPCPRCGAPWPQYIPEQAECPICLVAMDENLQNVTPCPALCKQDYHTQCINRWLEDNKQNGRPSSCPKCRAPWP</sequence>
<dbReference type="EMBL" id="KZ825485">
    <property type="protein sequence ID" value="PYI33296.1"/>
    <property type="molecule type" value="Genomic_DNA"/>
</dbReference>
<evidence type="ECO:0000313" key="7">
    <source>
        <dbReference type="EMBL" id="PYI33296.1"/>
    </source>
</evidence>